<organism evidence="12">
    <name type="scientific">Corethron hystrix</name>
    <dbReference type="NCBI Taxonomy" id="216773"/>
    <lineage>
        <taxon>Eukaryota</taxon>
        <taxon>Sar</taxon>
        <taxon>Stramenopiles</taxon>
        <taxon>Ochrophyta</taxon>
        <taxon>Bacillariophyta</taxon>
        <taxon>Coscinodiscophyceae</taxon>
        <taxon>Corethrophycidae</taxon>
        <taxon>Corethrales</taxon>
        <taxon>Corethraceae</taxon>
        <taxon>Corethron</taxon>
    </lineage>
</organism>
<keyword evidence="7 11" id="KW-0812">Transmembrane</keyword>
<evidence type="ECO:0000256" key="4">
    <source>
        <dbReference type="ARBA" id="ARBA00022502"/>
    </source>
</evidence>
<feature type="transmembrane region" description="Helical" evidence="11">
    <location>
        <begin position="83"/>
        <end position="104"/>
    </location>
</feature>
<dbReference type="GO" id="GO:0000009">
    <property type="term" value="F:alpha-1,6-mannosyltransferase activity"/>
    <property type="evidence" value="ECO:0007669"/>
    <property type="project" value="InterPro"/>
</dbReference>
<feature type="transmembrane region" description="Helical" evidence="11">
    <location>
        <begin position="227"/>
        <end position="250"/>
    </location>
</feature>
<evidence type="ECO:0000256" key="11">
    <source>
        <dbReference type="RuleBase" id="RU363112"/>
    </source>
</evidence>
<reference evidence="12" key="1">
    <citation type="submission" date="2021-01" db="EMBL/GenBank/DDBJ databases">
        <authorList>
            <person name="Corre E."/>
            <person name="Pelletier E."/>
            <person name="Niang G."/>
            <person name="Scheremetjew M."/>
            <person name="Finn R."/>
            <person name="Kale V."/>
            <person name="Holt S."/>
            <person name="Cochrane G."/>
            <person name="Meng A."/>
            <person name="Brown T."/>
            <person name="Cohen L."/>
        </authorList>
    </citation>
    <scope>NUCLEOTIDE SEQUENCE</scope>
    <source>
        <strain evidence="12">308</strain>
    </source>
</reference>
<feature type="transmembrane region" description="Helical" evidence="11">
    <location>
        <begin position="456"/>
        <end position="478"/>
    </location>
</feature>
<dbReference type="PANTHER" id="PTHR12468:SF2">
    <property type="entry name" value="GPI MANNOSYLTRANSFERASE 2"/>
    <property type="match status" value="1"/>
</dbReference>
<feature type="transmembrane region" description="Helical" evidence="11">
    <location>
        <begin position="340"/>
        <end position="360"/>
    </location>
</feature>
<evidence type="ECO:0000256" key="8">
    <source>
        <dbReference type="ARBA" id="ARBA00022824"/>
    </source>
</evidence>
<feature type="transmembrane region" description="Helical" evidence="11">
    <location>
        <begin position="137"/>
        <end position="160"/>
    </location>
</feature>
<evidence type="ECO:0000256" key="10">
    <source>
        <dbReference type="ARBA" id="ARBA00023136"/>
    </source>
</evidence>
<keyword evidence="8 11" id="KW-0256">Endoplasmic reticulum</keyword>
<keyword evidence="6 11" id="KW-0808">Transferase</keyword>
<keyword evidence="9 11" id="KW-1133">Transmembrane helix</keyword>
<dbReference type="AlphaFoldDB" id="A0A7S1G1U3"/>
<evidence type="ECO:0000256" key="5">
    <source>
        <dbReference type="ARBA" id="ARBA00022676"/>
    </source>
</evidence>
<feature type="transmembrane region" description="Helical" evidence="11">
    <location>
        <begin position="433"/>
        <end position="450"/>
    </location>
</feature>
<keyword evidence="10 11" id="KW-0472">Membrane</keyword>
<dbReference type="EC" id="2.4.1.-" evidence="11"/>
<feature type="transmembrane region" description="Helical" evidence="11">
    <location>
        <begin position="195"/>
        <end position="215"/>
    </location>
</feature>
<comment type="similarity">
    <text evidence="3 11">Belongs to the PIGV family.</text>
</comment>
<keyword evidence="4 11" id="KW-0337">GPI-anchor biosynthesis</keyword>
<evidence type="ECO:0000256" key="7">
    <source>
        <dbReference type="ARBA" id="ARBA00022692"/>
    </source>
</evidence>
<feature type="transmembrane region" description="Helical" evidence="11">
    <location>
        <begin position="499"/>
        <end position="519"/>
    </location>
</feature>
<dbReference type="GO" id="GO:0031501">
    <property type="term" value="C:mannosyltransferase complex"/>
    <property type="evidence" value="ECO:0007669"/>
    <property type="project" value="TreeGrafter"/>
</dbReference>
<proteinExistence type="inferred from homology"/>
<dbReference type="GO" id="GO:0004376">
    <property type="term" value="F:GPI mannosyltransferase activity"/>
    <property type="evidence" value="ECO:0007669"/>
    <property type="project" value="InterPro"/>
</dbReference>
<dbReference type="PANTHER" id="PTHR12468">
    <property type="entry name" value="GPI MANNOSYLTRANSFERASE 2"/>
    <property type="match status" value="1"/>
</dbReference>
<gene>
    <name evidence="12" type="ORF">CHYS00102_LOCUS29626</name>
</gene>
<evidence type="ECO:0000256" key="3">
    <source>
        <dbReference type="ARBA" id="ARBA00008698"/>
    </source>
</evidence>
<dbReference type="Pfam" id="PF04188">
    <property type="entry name" value="Mannosyl_trans2"/>
    <property type="match status" value="1"/>
</dbReference>
<evidence type="ECO:0000313" key="12">
    <source>
        <dbReference type="EMBL" id="CAD8902407.1"/>
    </source>
</evidence>
<dbReference type="GO" id="GO:0006506">
    <property type="term" value="P:GPI anchor biosynthetic process"/>
    <property type="evidence" value="ECO:0007669"/>
    <property type="project" value="UniProtKB-UniPathway"/>
</dbReference>
<evidence type="ECO:0000256" key="6">
    <source>
        <dbReference type="ARBA" id="ARBA00022679"/>
    </source>
</evidence>
<keyword evidence="5 11" id="KW-0328">Glycosyltransferase</keyword>
<dbReference type="InterPro" id="IPR007315">
    <property type="entry name" value="PIG-V/Gpi18"/>
</dbReference>
<dbReference type="EMBL" id="HBFR01040521">
    <property type="protein sequence ID" value="CAD8902407.1"/>
    <property type="molecule type" value="Transcribed_RNA"/>
</dbReference>
<accession>A0A7S1G1U3</accession>
<comment type="pathway">
    <text evidence="2 11">Glycolipid biosynthesis; glycosylphosphatidylinositol-anchor biosynthesis.</text>
</comment>
<name>A0A7S1G1U3_9STRA</name>
<protein>
    <recommendedName>
        <fullName evidence="11">GPI mannosyltransferase 2</fullName>
        <ecNumber evidence="11">2.4.1.-</ecNumber>
    </recommendedName>
</protein>
<sequence>MHIDPGDDVLQYPLGQRTVSSTLLEPFTRWDAARLLSIAHNGREGDATYSEQSHAFLPLYPMAVRASRLGLLSFFPNMDVKEAAVLGGLILSVISFVLATGALYDMTLTISSVYRPTDAAVMAKNVSFLFIFNPSNVFFTSVYTESMFSFLTFCGYAFWARAVLTCDNQLDRLRLQLPAVFCWISASYTRSNGTAVAVFILLSLIGSIAGTLRGLLNQGNSSRIRALIHIIFTSLWYVGMAILVSLPLAYHDHTGYLLHCSKYTQTCQDSGPNVCSNFQQSNPSWCQGSREKWYWPLPQPLPFYLIFPVKEKFSLYSYVQRKYWNVGPFQYYELKQIPNFFLAFPVLAIGFCASWCWCALSIRRWKLRQSNERYSLWRHWYSWIFYALECSSCVASSSRSNHGYSSDDGAEYFSYLNIVQDIYFCPYISPYMLGHYAVLFATCLVGALVSNVQITTRLVCSSCPAFYWFLAACLTNWFKKRGNNQAFIFKNDERSLPQTFLWVYLVTFNILGCIMYVNWLPWT</sequence>
<comment type="function">
    <text evidence="11">Mannosyltransferase involved in glycosylphosphatidylinositol-anchor biosynthesis.</text>
</comment>
<evidence type="ECO:0000256" key="9">
    <source>
        <dbReference type="ARBA" id="ARBA00022989"/>
    </source>
</evidence>
<evidence type="ECO:0000256" key="2">
    <source>
        <dbReference type="ARBA" id="ARBA00004687"/>
    </source>
</evidence>
<evidence type="ECO:0000256" key="1">
    <source>
        <dbReference type="ARBA" id="ARBA00004477"/>
    </source>
</evidence>
<comment type="subcellular location">
    <subcellularLocation>
        <location evidence="1 11">Endoplasmic reticulum membrane</location>
        <topology evidence="1 11">Multi-pass membrane protein</topology>
    </subcellularLocation>
</comment>
<dbReference type="GO" id="GO:0005789">
    <property type="term" value="C:endoplasmic reticulum membrane"/>
    <property type="evidence" value="ECO:0007669"/>
    <property type="project" value="UniProtKB-SubCell"/>
</dbReference>
<dbReference type="UniPathway" id="UPA00196"/>